<feature type="domain" description="DUF4397" evidence="2">
    <location>
        <begin position="383"/>
        <end position="468"/>
    </location>
</feature>
<accession>A0ABV7JIK8</accession>
<evidence type="ECO:0000259" key="2">
    <source>
        <dbReference type="Pfam" id="PF14344"/>
    </source>
</evidence>
<sequence>MKYQTSNMRQQVVDISLSAFRTLGALPTFWSLMLIPLSVILFTRCAKEKLDHLVESPNPFDQGELSSIRIINAAEYFNVIANGDTLTSYAGFFTATSPSVPFGGPWYSTSTGTKHFPYHGYLGREWRIPQRLFRENGRLDLFFESIMGYPNDLSNPLNFRLGLTIQQTDARPVDFYIGPHPVEGDYLVVDRDETPPSRPDYFKIRVVNMASDFLTRPTFYEPLTLTYADGTPVHPGTTGIDANQRVTDFVELPYGTYQFRVLSYTGFQLPGTDGRPEHMIVDPATLAISARESYTQPAVNLHHVYAPIHSYQPGGVYTIHVYPAKFQFYTIGIPEASNFLENAFRIVQDNVPTANLSYGRIQGFSALPENGLSLRIASGKGIVDISYGKPSDYTTLPVGETGIELLNAAGSVLATISHVVEANQHYTVYAYPNDAGEPQLTMVANDLSGNNEMMPFRARFINLSPDFPYATFTRNDGEALGDERVVSNLRPGVASLKDPYITSNVYEAPYEILAYRSAPGQVPGAWADDVPVLYSRDFISRKELYARFDGNLPTYEPGYYTVALIGRTGDHVPEEQKAKMVIIKHNR</sequence>
<organism evidence="3 4">
    <name type="scientific">Parapedobacter deserti</name>
    <dbReference type="NCBI Taxonomy" id="1912957"/>
    <lineage>
        <taxon>Bacteria</taxon>
        <taxon>Pseudomonadati</taxon>
        <taxon>Bacteroidota</taxon>
        <taxon>Sphingobacteriia</taxon>
        <taxon>Sphingobacteriales</taxon>
        <taxon>Sphingobacteriaceae</taxon>
        <taxon>Parapedobacter</taxon>
    </lineage>
</organism>
<protein>
    <submittedName>
        <fullName evidence="3">DUF4397 domain-containing protein</fullName>
    </submittedName>
</protein>
<dbReference type="RefSeq" id="WP_379019653.1">
    <property type="nucleotide sequence ID" value="NZ_JBHRTA010000009.1"/>
</dbReference>
<gene>
    <name evidence="3" type="ORF">ACFOET_03600</name>
</gene>
<dbReference type="InterPro" id="IPR025510">
    <property type="entry name" value="DUF4397"/>
</dbReference>
<keyword evidence="1" id="KW-1133">Transmembrane helix</keyword>
<dbReference type="Proteomes" id="UP001595526">
    <property type="component" value="Unassembled WGS sequence"/>
</dbReference>
<feature type="transmembrane region" description="Helical" evidence="1">
    <location>
        <begin position="20"/>
        <end position="42"/>
    </location>
</feature>
<dbReference type="EMBL" id="JBHRTA010000009">
    <property type="protein sequence ID" value="MFC3196690.1"/>
    <property type="molecule type" value="Genomic_DNA"/>
</dbReference>
<name>A0ABV7JIK8_9SPHI</name>
<keyword evidence="1" id="KW-0472">Membrane</keyword>
<dbReference type="Pfam" id="PF14344">
    <property type="entry name" value="DUF4397"/>
    <property type="match status" value="1"/>
</dbReference>
<comment type="caution">
    <text evidence="3">The sequence shown here is derived from an EMBL/GenBank/DDBJ whole genome shotgun (WGS) entry which is preliminary data.</text>
</comment>
<evidence type="ECO:0000313" key="3">
    <source>
        <dbReference type="EMBL" id="MFC3196690.1"/>
    </source>
</evidence>
<keyword evidence="4" id="KW-1185">Reference proteome</keyword>
<evidence type="ECO:0000256" key="1">
    <source>
        <dbReference type="SAM" id="Phobius"/>
    </source>
</evidence>
<keyword evidence="1" id="KW-0812">Transmembrane</keyword>
<reference evidence="4" key="1">
    <citation type="journal article" date="2019" name="Int. J. Syst. Evol. Microbiol.">
        <title>The Global Catalogue of Microorganisms (GCM) 10K type strain sequencing project: providing services to taxonomists for standard genome sequencing and annotation.</title>
        <authorList>
            <consortium name="The Broad Institute Genomics Platform"/>
            <consortium name="The Broad Institute Genome Sequencing Center for Infectious Disease"/>
            <person name="Wu L."/>
            <person name="Ma J."/>
        </authorList>
    </citation>
    <scope>NUCLEOTIDE SEQUENCE [LARGE SCALE GENOMIC DNA]</scope>
    <source>
        <strain evidence="4">KCTC 52416</strain>
    </source>
</reference>
<evidence type="ECO:0000313" key="4">
    <source>
        <dbReference type="Proteomes" id="UP001595526"/>
    </source>
</evidence>
<proteinExistence type="predicted"/>